<feature type="transmembrane region" description="Helical" evidence="1">
    <location>
        <begin position="247"/>
        <end position="269"/>
    </location>
</feature>
<evidence type="ECO:0008006" key="4">
    <source>
        <dbReference type="Google" id="ProtNLM"/>
    </source>
</evidence>
<feature type="transmembrane region" description="Helical" evidence="1">
    <location>
        <begin position="208"/>
        <end position="226"/>
    </location>
</feature>
<organism evidence="2 3">
    <name type="scientific">Demequina sediminis</name>
    <dbReference type="NCBI Taxonomy" id="1930058"/>
    <lineage>
        <taxon>Bacteria</taxon>
        <taxon>Bacillati</taxon>
        <taxon>Actinomycetota</taxon>
        <taxon>Actinomycetes</taxon>
        <taxon>Micrococcales</taxon>
        <taxon>Demequinaceae</taxon>
        <taxon>Demequina</taxon>
    </lineage>
</organism>
<dbReference type="RefSeq" id="WP_286213983.1">
    <property type="nucleotide sequence ID" value="NZ_AP027736.1"/>
</dbReference>
<dbReference type="PANTHER" id="PTHR41282">
    <property type="entry name" value="CONSERVED TRANSMEMBRANE PROTEIN-RELATED"/>
    <property type="match status" value="1"/>
</dbReference>
<keyword evidence="1" id="KW-0812">Transmembrane</keyword>
<dbReference type="PANTHER" id="PTHR41282:SF1">
    <property type="entry name" value="CONSERVED TRANSMEMBRANE PROTEIN-RELATED"/>
    <property type="match status" value="1"/>
</dbReference>
<evidence type="ECO:0000256" key="1">
    <source>
        <dbReference type="SAM" id="Phobius"/>
    </source>
</evidence>
<proteinExistence type="predicted"/>
<reference evidence="2 3" key="1">
    <citation type="submission" date="2024-02" db="EMBL/GenBank/DDBJ databases">
        <title>Lysinimicrobium sediminis NBRC 112286.</title>
        <authorList>
            <person name="Ichikawa N."/>
            <person name="Katano-Makiyama Y."/>
            <person name="Hidaka K."/>
        </authorList>
    </citation>
    <scope>NUCLEOTIDE SEQUENCE [LARGE SCALE GENOMIC DNA]</scope>
    <source>
        <strain evidence="2 3">NBRC 112286</strain>
    </source>
</reference>
<protein>
    <recommendedName>
        <fullName evidence="4">Bax inhibitor-1/YccA family protein</fullName>
    </recommendedName>
</protein>
<feature type="transmembrane region" description="Helical" evidence="1">
    <location>
        <begin position="78"/>
        <end position="98"/>
    </location>
</feature>
<dbReference type="EMBL" id="BAABRR010000002">
    <property type="protein sequence ID" value="GAA5518093.1"/>
    <property type="molecule type" value="Genomic_DNA"/>
</dbReference>
<keyword evidence="1" id="KW-1133">Transmembrane helix</keyword>
<feature type="transmembrane region" description="Helical" evidence="1">
    <location>
        <begin position="105"/>
        <end position="125"/>
    </location>
</feature>
<dbReference type="Proteomes" id="UP001426770">
    <property type="component" value="Unassembled WGS sequence"/>
</dbReference>
<comment type="caution">
    <text evidence="2">The sequence shown here is derived from an EMBL/GenBank/DDBJ whole genome shotgun (WGS) entry which is preliminary data.</text>
</comment>
<accession>A0ABP9WE48</accession>
<name>A0ABP9WE48_9MICO</name>
<feature type="transmembrane region" description="Helical" evidence="1">
    <location>
        <begin position="131"/>
        <end position="155"/>
    </location>
</feature>
<evidence type="ECO:0000313" key="3">
    <source>
        <dbReference type="Proteomes" id="UP001426770"/>
    </source>
</evidence>
<feature type="transmembrane region" description="Helical" evidence="1">
    <location>
        <begin position="54"/>
        <end position="72"/>
    </location>
</feature>
<gene>
    <name evidence="2" type="ORF">Lsed01_00510</name>
</gene>
<dbReference type="InterPro" id="IPR010539">
    <property type="entry name" value="BaxI_1-like"/>
</dbReference>
<feature type="transmembrane region" description="Helical" evidence="1">
    <location>
        <begin position="167"/>
        <end position="188"/>
    </location>
</feature>
<keyword evidence="1" id="KW-0472">Membrane</keyword>
<dbReference type="Pfam" id="PF12811">
    <property type="entry name" value="BaxI_1"/>
    <property type="match status" value="1"/>
</dbReference>
<evidence type="ECO:0000313" key="2">
    <source>
        <dbReference type="EMBL" id="GAA5518093.1"/>
    </source>
</evidence>
<sequence>MASPVFSNAKEFKSDPLLAQTSTADLERQYQQPAGTPGYVAEERMSYTGVINKTTGLVLLTFVMGAVGYVTVADSPSVMLAALGAGIVAFVIGLVAAFKRTPGPALVGIYAVAEGFFLGAISIAIEQQFNAPGAALQALVATAITFMVCLWLYRSGKVRYTSKLRKIFLIGGISYLLFSLANLGYMIFSPDSGAFGWRTDLEILGLPLGVVIGAVAILLACISLIGDFDFIDNGVKSGAEKKLEWKAAFGLLVTLVWLYIEFLRIIAIFSGRD</sequence>
<keyword evidence="3" id="KW-1185">Reference proteome</keyword>